<dbReference type="AlphaFoldDB" id="A0A1X7K960"/>
<organism evidence="5 6">
    <name type="scientific">Dethiosulfovibrio salsuginis</name>
    <dbReference type="NCBI Taxonomy" id="561720"/>
    <lineage>
        <taxon>Bacteria</taxon>
        <taxon>Thermotogati</taxon>
        <taxon>Synergistota</taxon>
        <taxon>Synergistia</taxon>
        <taxon>Synergistales</taxon>
        <taxon>Dethiosulfovibrionaceae</taxon>
        <taxon>Dethiosulfovibrio</taxon>
    </lineage>
</organism>
<dbReference type="RefSeq" id="WP_085544978.1">
    <property type="nucleotide sequence ID" value="NZ_FXBB01000022.1"/>
</dbReference>
<evidence type="ECO:0000313" key="5">
    <source>
        <dbReference type="EMBL" id="SMG36887.1"/>
    </source>
</evidence>
<dbReference type="PANTHER" id="PTHR43537:SF5">
    <property type="entry name" value="UXU OPERON TRANSCRIPTIONAL REGULATOR"/>
    <property type="match status" value="1"/>
</dbReference>
<dbReference type="Pfam" id="PF00392">
    <property type="entry name" value="GntR"/>
    <property type="match status" value="1"/>
</dbReference>
<keyword evidence="1" id="KW-0805">Transcription regulation</keyword>
<evidence type="ECO:0000256" key="2">
    <source>
        <dbReference type="ARBA" id="ARBA00023125"/>
    </source>
</evidence>
<reference evidence="6" key="1">
    <citation type="submission" date="2017-04" db="EMBL/GenBank/DDBJ databases">
        <authorList>
            <person name="Varghese N."/>
            <person name="Submissions S."/>
        </authorList>
    </citation>
    <scope>NUCLEOTIDE SEQUENCE [LARGE SCALE GENOMIC DNA]</scope>
    <source>
        <strain evidence="6">USBA 82</strain>
    </source>
</reference>
<sequence>MRSRKKDQAYQAIKRMILSKEITEDHCLSENSLAQMLDMSRTPVREALLKLQSEGFITVIPNRGAVINTVSVVEAREIYDMRMAIEEFVVRNLADKLTEDHFRTLDRLIAEQGRACAAGDLDQYLKADSRFHDFFLQLYGNRAILEAILQVRQRFHTVGVSVLTTQKDIETSLDYHKEIVQALKDEDVERAVRTTHDHLKFGKTNLLK</sequence>
<dbReference type="Gene3D" id="1.20.120.530">
    <property type="entry name" value="GntR ligand-binding domain-like"/>
    <property type="match status" value="1"/>
</dbReference>
<dbReference type="SUPFAM" id="SSF46785">
    <property type="entry name" value="Winged helix' DNA-binding domain"/>
    <property type="match status" value="1"/>
</dbReference>
<feature type="domain" description="HTH gntR-type" evidence="4">
    <location>
        <begin position="3"/>
        <end position="70"/>
    </location>
</feature>
<dbReference type="Pfam" id="PF07729">
    <property type="entry name" value="FCD"/>
    <property type="match status" value="1"/>
</dbReference>
<dbReference type="InterPro" id="IPR036390">
    <property type="entry name" value="WH_DNA-bd_sf"/>
</dbReference>
<evidence type="ECO:0000259" key="4">
    <source>
        <dbReference type="PROSITE" id="PS50949"/>
    </source>
</evidence>
<dbReference type="InterPro" id="IPR011711">
    <property type="entry name" value="GntR_C"/>
</dbReference>
<dbReference type="OrthoDB" id="2928at2"/>
<gene>
    <name evidence="5" type="ORF">SAMN06275492_12230</name>
</gene>
<evidence type="ECO:0000256" key="3">
    <source>
        <dbReference type="ARBA" id="ARBA00023163"/>
    </source>
</evidence>
<protein>
    <submittedName>
        <fullName evidence="5">DNA-binding transcriptional regulator, GntR family</fullName>
    </submittedName>
</protein>
<dbReference type="CDD" id="cd07377">
    <property type="entry name" value="WHTH_GntR"/>
    <property type="match status" value="1"/>
</dbReference>
<dbReference type="PRINTS" id="PR00035">
    <property type="entry name" value="HTHGNTR"/>
</dbReference>
<proteinExistence type="predicted"/>
<dbReference type="SUPFAM" id="SSF48008">
    <property type="entry name" value="GntR ligand-binding domain-like"/>
    <property type="match status" value="1"/>
</dbReference>
<dbReference type="PANTHER" id="PTHR43537">
    <property type="entry name" value="TRANSCRIPTIONAL REGULATOR, GNTR FAMILY"/>
    <property type="match status" value="1"/>
</dbReference>
<dbReference type="Proteomes" id="UP000193355">
    <property type="component" value="Unassembled WGS sequence"/>
</dbReference>
<dbReference type="GO" id="GO:0003677">
    <property type="term" value="F:DNA binding"/>
    <property type="evidence" value="ECO:0007669"/>
    <property type="project" value="UniProtKB-KW"/>
</dbReference>
<dbReference type="EMBL" id="FXBB01000022">
    <property type="protein sequence ID" value="SMG36887.1"/>
    <property type="molecule type" value="Genomic_DNA"/>
</dbReference>
<dbReference type="PROSITE" id="PS50949">
    <property type="entry name" value="HTH_GNTR"/>
    <property type="match status" value="1"/>
</dbReference>
<name>A0A1X7K960_9BACT</name>
<dbReference type="STRING" id="561720.SAMN06275492_12230"/>
<dbReference type="InterPro" id="IPR008920">
    <property type="entry name" value="TF_FadR/GntR_C"/>
</dbReference>
<dbReference type="SMART" id="SM00345">
    <property type="entry name" value="HTH_GNTR"/>
    <property type="match status" value="1"/>
</dbReference>
<keyword evidence="2 5" id="KW-0238">DNA-binding</keyword>
<dbReference type="SMART" id="SM00895">
    <property type="entry name" value="FCD"/>
    <property type="match status" value="1"/>
</dbReference>
<keyword evidence="6" id="KW-1185">Reference proteome</keyword>
<evidence type="ECO:0000256" key="1">
    <source>
        <dbReference type="ARBA" id="ARBA00023015"/>
    </source>
</evidence>
<dbReference type="InterPro" id="IPR036388">
    <property type="entry name" value="WH-like_DNA-bd_sf"/>
</dbReference>
<dbReference type="InterPro" id="IPR000524">
    <property type="entry name" value="Tscrpt_reg_HTH_GntR"/>
</dbReference>
<dbReference type="Gene3D" id="1.10.10.10">
    <property type="entry name" value="Winged helix-like DNA-binding domain superfamily/Winged helix DNA-binding domain"/>
    <property type="match status" value="1"/>
</dbReference>
<evidence type="ECO:0000313" key="6">
    <source>
        <dbReference type="Proteomes" id="UP000193355"/>
    </source>
</evidence>
<keyword evidence="3" id="KW-0804">Transcription</keyword>
<dbReference type="GO" id="GO:0003700">
    <property type="term" value="F:DNA-binding transcription factor activity"/>
    <property type="evidence" value="ECO:0007669"/>
    <property type="project" value="InterPro"/>
</dbReference>
<accession>A0A1X7K960</accession>